<evidence type="ECO:0000256" key="2">
    <source>
        <dbReference type="ARBA" id="ARBA00010446"/>
    </source>
</evidence>
<feature type="non-terminal residue" evidence="7">
    <location>
        <position position="64"/>
    </location>
</feature>
<comment type="subcellular location">
    <subcellularLocation>
        <location evidence="1 6">Secreted</location>
        <location evidence="1 6">Cell wall</location>
    </subcellularLocation>
</comment>
<proteinExistence type="inferred from homology"/>
<accession>A0A9P5NFD5</accession>
<name>A0A9P5NFD5_GYMJU</name>
<dbReference type="Proteomes" id="UP000724874">
    <property type="component" value="Unassembled WGS sequence"/>
</dbReference>
<protein>
    <recommendedName>
        <fullName evidence="6">Hydrophobin</fullName>
    </recommendedName>
</protein>
<keyword evidence="5 6" id="KW-1015">Disulfide bond</keyword>
<dbReference type="SMART" id="SM00075">
    <property type="entry name" value="HYDRO"/>
    <property type="match status" value="1"/>
</dbReference>
<evidence type="ECO:0000256" key="1">
    <source>
        <dbReference type="ARBA" id="ARBA00004191"/>
    </source>
</evidence>
<feature type="non-terminal residue" evidence="7">
    <location>
        <position position="1"/>
    </location>
</feature>
<evidence type="ECO:0000256" key="6">
    <source>
        <dbReference type="RuleBase" id="RU365009"/>
    </source>
</evidence>
<dbReference type="GO" id="GO:0009277">
    <property type="term" value="C:fungal-type cell wall"/>
    <property type="evidence" value="ECO:0007669"/>
    <property type="project" value="InterPro"/>
</dbReference>
<evidence type="ECO:0000313" key="7">
    <source>
        <dbReference type="EMBL" id="KAF8887448.1"/>
    </source>
</evidence>
<evidence type="ECO:0000256" key="4">
    <source>
        <dbReference type="ARBA" id="ARBA00022525"/>
    </source>
</evidence>
<dbReference type="EMBL" id="JADNYJ010000090">
    <property type="protein sequence ID" value="KAF8887448.1"/>
    <property type="molecule type" value="Genomic_DNA"/>
</dbReference>
<keyword evidence="6" id="KW-0732">Signal</keyword>
<comment type="caution">
    <text evidence="7">The sequence shown here is derived from an EMBL/GenBank/DDBJ whole genome shotgun (WGS) entry which is preliminary data.</text>
</comment>
<dbReference type="OrthoDB" id="2990358at2759"/>
<dbReference type="Pfam" id="PF01185">
    <property type="entry name" value="Hydrophobin"/>
    <property type="match status" value="1"/>
</dbReference>
<dbReference type="InterPro" id="IPR001338">
    <property type="entry name" value="Class_I_Hydrophobin"/>
</dbReference>
<keyword evidence="3 6" id="KW-0134">Cell wall</keyword>
<comment type="similarity">
    <text evidence="2 6">Belongs to the fungal hydrophobin family.</text>
</comment>
<gene>
    <name evidence="7" type="ORF">CPB84DRAFT_1654737</name>
</gene>
<keyword evidence="4 6" id="KW-0964">Secreted</keyword>
<keyword evidence="8" id="KW-1185">Reference proteome</keyword>
<evidence type="ECO:0000256" key="3">
    <source>
        <dbReference type="ARBA" id="ARBA00022512"/>
    </source>
</evidence>
<evidence type="ECO:0000256" key="5">
    <source>
        <dbReference type="ARBA" id="ARBA00023157"/>
    </source>
</evidence>
<evidence type="ECO:0000313" key="8">
    <source>
        <dbReference type="Proteomes" id="UP000724874"/>
    </source>
</evidence>
<organism evidence="7 8">
    <name type="scientific">Gymnopilus junonius</name>
    <name type="common">Spectacular rustgill mushroom</name>
    <name type="synonym">Gymnopilus spectabilis subsp. junonius</name>
    <dbReference type="NCBI Taxonomy" id="109634"/>
    <lineage>
        <taxon>Eukaryota</taxon>
        <taxon>Fungi</taxon>
        <taxon>Dikarya</taxon>
        <taxon>Basidiomycota</taxon>
        <taxon>Agaricomycotina</taxon>
        <taxon>Agaricomycetes</taxon>
        <taxon>Agaricomycetidae</taxon>
        <taxon>Agaricales</taxon>
        <taxon>Agaricineae</taxon>
        <taxon>Hymenogastraceae</taxon>
        <taxon>Gymnopilus</taxon>
    </lineage>
</organism>
<reference evidence="7" key="1">
    <citation type="submission" date="2020-11" db="EMBL/GenBank/DDBJ databases">
        <authorList>
            <consortium name="DOE Joint Genome Institute"/>
            <person name="Ahrendt S."/>
            <person name="Riley R."/>
            <person name="Andreopoulos W."/>
            <person name="LaButti K."/>
            <person name="Pangilinan J."/>
            <person name="Ruiz-duenas F.J."/>
            <person name="Barrasa J.M."/>
            <person name="Sanchez-Garcia M."/>
            <person name="Camarero S."/>
            <person name="Miyauchi S."/>
            <person name="Serrano A."/>
            <person name="Linde D."/>
            <person name="Babiker R."/>
            <person name="Drula E."/>
            <person name="Ayuso-Fernandez I."/>
            <person name="Pacheco R."/>
            <person name="Padilla G."/>
            <person name="Ferreira P."/>
            <person name="Barriuso J."/>
            <person name="Kellner H."/>
            <person name="Castanera R."/>
            <person name="Alfaro M."/>
            <person name="Ramirez L."/>
            <person name="Pisabarro A.G."/>
            <person name="Kuo A."/>
            <person name="Tritt A."/>
            <person name="Lipzen A."/>
            <person name="He G."/>
            <person name="Yan M."/>
            <person name="Ng V."/>
            <person name="Cullen D."/>
            <person name="Martin F."/>
            <person name="Rosso M.-N."/>
            <person name="Henrissat B."/>
            <person name="Hibbett D."/>
            <person name="Martinez A.T."/>
            <person name="Grigoriev I.V."/>
        </authorList>
    </citation>
    <scope>NUCLEOTIDE SEQUENCE</scope>
    <source>
        <strain evidence="7">AH 44721</strain>
    </source>
</reference>
<sequence length="64" mass="6369">PANLCATELLCCNSVSRAGDPSTAQLLALLGINISPTYTVGLSCSPITVVGIGGSECNAEPVCC</sequence>
<dbReference type="GO" id="GO:0005199">
    <property type="term" value="F:structural constituent of cell wall"/>
    <property type="evidence" value="ECO:0007669"/>
    <property type="project" value="InterPro"/>
</dbReference>
<dbReference type="AlphaFoldDB" id="A0A9P5NFD5"/>
<dbReference type="CDD" id="cd23507">
    <property type="entry name" value="hydrophobin_I"/>
    <property type="match status" value="1"/>
</dbReference>